<evidence type="ECO:0000313" key="2">
    <source>
        <dbReference type="Proteomes" id="UP000272192"/>
    </source>
</evidence>
<comment type="caution">
    <text evidence="1">The sequence shown here is derived from an EMBL/GenBank/DDBJ whole genome shotgun (WGS) entry which is preliminary data.</text>
</comment>
<protein>
    <submittedName>
        <fullName evidence="1">Uncharacterized protein</fullName>
    </submittedName>
</protein>
<dbReference type="Proteomes" id="UP000272192">
    <property type="component" value="Unassembled WGS sequence"/>
</dbReference>
<sequence>MKIISFENHFSCDEHLLIPCKIYCVELEIAHNNLGLNAIEKCALKLKESGIKDKELKDFLGLKGELESLLDLVLEKIETKTHPEYKTIYTHFYYNLINQKFLHFVDLERVRTRNGNESKDNRVEFCIDDRSINAESLYYPKGNDKQSDSIETQRKINGTIETSIKYHQQDILHHAKVGNFYVLKGIYYLHAKAFYDDGKLRIECKNHPIEKMAEEELKTNHKWMEKWNKKQYTQTGDLKQLKRIKVFKDSTAFDDRLHIIDRNI</sequence>
<organism evidence="1 2">
    <name type="scientific">Helicobacter pylori</name>
    <name type="common">Campylobacter pylori</name>
    <dbReference type="NCBI Taxonomy" id="210"/>
    <lineage>
        <taxon>Bacteria</taxon>
        <taxon>Pseudomonadati</taxon>
        <taxon>Campylobacterota</taxon>
        <taxon>Epsilonproteobacteria</taxon>
        <taxon>Campylobacterales</taxon>
        <taxon>Helicobacteraceae</taxon>
        <taxon>Helicobacter</taxon>
    </lineage>
</organism>
<evidence type="ECO:0000313" key="1">
    <source>
        <dbReference type="EMBL" id="RKU91960.1"/>
    </source>
</evidence>
<accession>A0A7Z6SSN7</accession>
<gene>
    <name evidence="1" type="ORF">DB721_08120</name>
</gene>
<name>A0A7Z6SSN7_HELPX</name>
<proteinExistence type="predicted"/>
<dbReference type="AlphaFoldDB" id="A0A7Z6SSN7"/>
<dbReference type="EMBL" id="QELB01000119">
    <property type="protein sequence ID" value="RKU91960.1"/>
    <property type="molecule type" value="Genomic_DNA"/>
</dbReference>
<reference evidence="1 2" key="1">
    <citation type="submission" date="2018-04" db="EMBL/GenBank/DDBJ databases">
        <title>Complete genome sequences of Helicobacter pylori.</title>
        <authorList>
            <person name="Palau M."/>
            <person name="Minana-Galbis D."/>
        </authorList>
    </citation>
    <scope>NUCLEOTIDE SEQUENCE [LARGE SCALE GENOMIC DNA]</scope>
    <source>
        <strain evidence="1 2">B518</strain>
    </source>
</reference>